<dbReference type="InterPro" id="IPR027417">
    <property type="entry name" value="P-loop_NTPase"/>
</dbReference>
<keyword evidence="5" id="KW-1185">Reference proteome</keyword>
<dbReference type="SUPFAM" id="SSF52540">
    <property type="entry name" value="P-loop containing nucleoside triphosphate hydrolases"/>
    <property type="match status" value="1"/>
</dbReference>
<dbReference type="GO" id="GO:0016887">
    <property type="term" value="F:ATP hydrolysis activity"/>
    <property type="evidence" value="ECO:0007669"/>
    <property type="project" value="InterPro"/>
</dbReference>
<organism evidence="4 5">
    <name type="scientific">Candidatus Electrothrix communis</name>
    <dbReference type="NCBI Taxonomy" id="1859133"/>
    <lineage>
        <taxon>Bacteria</taxon>
        <taxon>Pseudomonadati</taxon>
        <taxon>Thermodesulfobacteriota</taxon>
        <taxon>Desulfobulbia</taxon>
        <taxon>Desulfobulbales</taxon>
        <taxon>Desulfobulbaceae</taxon>
        <taxon>Candidatus Electrothrix</taxon>
    </lineage>
</organism>
<dbReference type="GO" id="GO:0005524">
    <property type="term" value="F:ATP binding"/>
    <property type="evidence" value="ECO:0007669"/>
    <property type="project" value="UniProtKB-KW"/>
</dbReference>
<reference evidence="4 5" key="1">
    <citation type="submission" date="2017-01" db="EMBL/GenBank/DDBJ databases">
        <title>The cable genome- insights into the physiology and evolution of filamentous bacteria capable of sulfide oxidation via long distance electron transfer.</title>
        <authorList>
            <person name="Schreiber L."/>
            <person name="Bjerg J.T."/>
            <person name="Boggild A."/>
            <person name="Van De Vossenberg J."/>
            <person name="Meysman F."/>
            <person name="Nielsen L.P."/>
            <person name="Schramm A."/>
            <person name="Kjeldsen K.U."/>
        </authorList>
    </citation>
    <scope>NUCLEOTIDE SEQUENCE [LARGE SCALE GENOMIC DNA]</scope>
    <source>
        <strain evidence="4">A1</strain>
    </source>
</reference>
<gene>
    <name evidence="4" type="ORF">VT98_14462</name>
</gene>
<dbReference type="GO" id="GO:0015421">
    <property type="term" value="F:ABC-type oligopeptide transporter activity"/>
    <property type="evidence" value="ECO:0007669"/>
    <property type="project" value="TreeGrafter"/>
</dbReference>
<dbReference type="Pfam" id="PF00005">
    <property type="entry name" value="ABC_tran"/>
    <property type="match status" value="1"/>
</dbReference>
<evidence type="ECO:0000256" key="1">
    <source>
        <dbReference type="ARBA" id="ARBA00022741"/>
    </source>
</evidence>
<proteinExistence type="predicted"/>
<name>A0A444IR92_9BACT</name>
<sequence>ADQIIVSQNPVLFSSTVAENISLAAPDASQEEIENVARLAAIHTEILAMENGYQTRVGERGLRLSGGQKQRLAIARALLADRPVLIIDDALSALDVETEQQVFAGIRARVTGKIVLIVSHRLKLLSGTDQVLLLDQGKAVALEHHEHLLLHNDFYQAMAEKQQGRGR</sequence>
<dbReference type="InterPro" id="IPR003439">
    <property type="entry name" value="ABC_transporter-like_ATP-bd"/>
</dbReference>
<evidence type="ECO:0000313" key="4">
    <source>
        <dbReference type="EMBL" id="RWX43343.1"/>
    </source>
</evidence>
<dbReference type="InterPro" id="IPR039421">
    <property type="entry name" value="Type_1_exporter"/>
</dbReference>
<dbReference type="PANTHER" id="PTHR43394:SF1">
    <property type="entry name" value="ATP-BINDING CASSETTE SUB-FAMILY B MEMBER 10, MITOCHONDRIAL"/>
    <property type="match status" value="1"/>
</dbReference>
<keyword evidence="1" id="KW-0547">Nucleotide-binding</keyword>
<dbReference type="PROSITE" id="PS00211">
    <property type="entry name" value="ABC_TRANSPORTER_1"/>
    <property type="match status" value="1"/>
</dbReference>
<evidence type="ECO:0000313" key="5">
    <source>
        <dbReference type="Proteomes" id="UP000288086"/>
    </source>
</evidence>
<keyword evidence="2" id="KW-0067">ATP-binding</keyword>
<evidence type="ECO:0000256" key="2">
    <source>
        <dbReference type="ARBA" id="ARBA00022840"/>
    </source>
</evidence>
<comment type="caution">
    <text evidence="4">The sequence shown here is derived from an EMBL/GenBank/DDBJ whole genome shotgun (WGS) entry which is preliminary data.</text>
</comment>
<feature type="domain" description="ABC transporter" evidence="3">
    <location>
        <begin position="5"/>
        <end position="91"/>
    </location>
</feature>
<feature type="non-terminal residue" evidence="4">
    <location>
        <position position="1"/>
    </location>
</feature>
<dbReference type="AlphaFoldDB" id="A0A444IR92"/>
<dbReference type="Proteomes" id="UP000288086">
    <property type="component" value="Unassembled WGS sequence"/>
</dbReference>
<dbReference type="PANTHER" id="PTHR43394">
    <property type="entry name" value="ATP-DEPENDENT PERMEASE MDL1, MITOCHONDRIAL"/>
    <property type="match status" value="1"/>
</dbReference>
<dbReference type="InterPro" id="IPR017871">
    <property type="entry name" value="ABC_transporter-like_CS"/>
</dbReference>
<evidence type="ECO:0000259" key="3">
    <source>
        <dbReference type="Pfam" id="PF00005"/>
    </source>
</evidence>
<protein>
    <submittedName>
        <fullName evidence="4">ABC transporter</fullName>
    </submittedName>
</protein>
<dbReference type="EMBL" id="MTKP01000446">
    <property type="protein sequence ID" value="RWX43343.1"/>
    <property type="molecule type" value="Genomic_DNA"/>
</dbReference>
<accession>A0A444IR92</accession>
<dbReference type="Gene3D" id="3.40.50.300">
    <property type="entry name" value="P-loop containing nucleotide triphosphate hydrolases"/>
    <property type="match status" value="1"/>
</dbReference>